<feature type="transmembrane region" description="Helical" evidence="1">
    <location>
        <begin position="56"/>
        <end position="77"/>
    </location>
</feature>
<dbReference type="Proteomes" id="UP000762703">
    <property type="component" value="Unassembled WGS sequence"/>
</dbReference>
<feature type="transmembrane region" description="Helical" evidence="1">
    <location>
        <begin position="6"/>
        <end position="25"/>
    </location>
</feature>
<keyword evidence="1" id="KW-0472">Membrane</keyword>
<proteinExistence type="predicted"/>
<dbReference type="Pfam" id="PF09880">
    <property type="entry name" value="EhaE"/>
    <property type="match status" value="1"/>
</dbReference>
<evidence type="ECO:0000256" key="1">
    <source>
        <dbReference type="SAM" id="Phobius"/>
    </source>
</evidence>
<name>A0A8T3V8N8_9EURY</name>
<evidence type="ECO:0000313" key="2">
    <source>
        <dbReference type="EMBL" id="MBE6504429.1"/>
    </source>
</evidence>
<keyword evidence="1" id="KW-0812">Transmembrane</keyword>
<comment type="caution">
    <text evidence="2">The sequence shown here is derived from an EMBL/GenBank/DDBJ whole genome shotgun (WGS) entry which is preliminary data.</text>
</comment>
<organism evidence="2 3">
    <name type="scientific">Methanobrevibacter millerae</name>
    <dbReference type="NCBI Taxonomy" id="230361"/>
    <lineage>
        <taxon>Archaea</taxon>
        <taxon>Methanobacteriati</taxon>
        <taxon>Methanobacteriota</taxon>
        <taxon>Methanomada group</taxon>
        <taxon>Methanobacteria</taxon>
        <taxon>Methanobacteriales</taxon>
        <taxon>Methanobacteriaceae</taxon>
        <taxon>Methanobrevibacter</taxon>
    </lineage>
</organism>
<gene>
    <name evidence="2" type="ORF">E7Z73_01610</name>
</gene>
<dbReference type="AlphaFoldDB" id="A0A8T3V8N8"/>
<keyword evidence="1" id="KW-1133">Transmembrane helix</keyword>
<dbReference type="PIRSF" id="PIRSF036535">
    <property type="entry name" value="EhaE"/>
    <property type="match status" value="1"/>
</dbReference>
<dbReference type="InterPro" id="IPR011317">
    <property type="entry name" value="Prd_NiFe_hyd_3_EhaE"/>
</dbReference>
<dbReference type="RefSeq" id="WP_303736076.1">
    <property type="nucleotide sequence ID" value="NZ_SUTE01000010.1"/>
</dbReference>
<accession>A0A8T3V8N8</accession>
<evidence type="ECO:0000313" key="3">
    <source>
        <dbReference type="Proteomes" id="UP000762703"/>
    </source>
</evidence>
<protein>
    <submittedName>
        <fullName evidence="2">DUF2107 domain-containing protein</fullName>
    </submittedName>
</protein>
<sequence length="86" mass="9293">MISVQLFFYFGIVLAIVGSLATAWGPGVKDPIVRTFNTEVASIGVCLVLLSYNHVLALLTLVATTVIITLILFRAIIRLEEMGADV</sequence>
<dbReference type="EMBL" id="SUTE01000010">
    <property type="protein sequence ID" value="MBE6504429.1"/>
    <property type="molecule type" value="Genomic_DNA"/>
</dbReference>
<reference evidence="2" key="1">
    <citation type="submission" date="2019-04" db="EMBL/GenBank/DDBJ databases">
        <title>Evolution of Biomass-Degrading Anaerobic Consortia Revealed by Metagenomics.</title>
        <authorList>
            <person name="Peng X."/>
        </authorList>
    </citation>
    <scope>NUCLEOTIDE SEQUENCE</scope>
    <source>
        <strain evidence="2">SIG12</strain>
    </source>
</reference>